<accession>A0AAD8ZVA5</accession>
<proteinExistence type="predicted"/>
<reference evidence="1" key="1">
    <citation type="submission" date="2023-03" db="EMBL/GenBank/DDBJ databases">
        <title>Electrophorus voltai genome.</title>
        <authorList>
            <person name="Bian C."/>
        </authorList>
    </citation>
    <scope>NUCLEOTIDE SEQUENCE</scope>
    <source>
        <strain evidence="1">CB-2022</strain>
        <tissue evidence="1">Muscle</tissue>
    </source>
</reference>
<dbReference type="AlphaFoldDB" id="A0AAD8ZVA5"/>
<protein>
    <submittedName>
        <fullName evidence="1">Uncharacterized protein</fullName>
    </submittedName>
</protein>
<gene>
    <name evidence="1" type="ORF">P4O66_019813</name>
</gene>
<comment type="caution">
    <text evidence="1">The sequence shown here is derived from an EMBL/GenBank/DDBJ whole genome shotgun (WGS) entry which is preliminary data.</text>
</comment>
<name>A0AAD8ZVA5_9TELE</name>
<organism evidence="1 2">
    <name type="scientific">Electrophorus voltai</name>
    <dbReference type="NCBI Taxonomy" id="2609070"/>
    <lineage>
        <taxon>Eukaryota</taxon>
        <taxon>Metazoa</taxon>
        <taxon>Chordata</taxon>
        <taxon>Craniata</taxon>
        <taxon>Vertebrata</taxon>
        <taxon>Euteleostomi</taxon>
        <taxon>Actinopterygii</taxon>
        <taxon>Neopterygii</taxon>
        <taxon>Teleostei</taxon>
        <taxon>Ostariophysi</taxon>
        <taxon>Gymnotiformes</taxon>
        <taxon>Gymnotoidei</taxon>
        <taxon>Gymnotidae</taxon>
        <taxon>Electrophorus</taxon>
    </lineage>
</organism>
<evidence type="ECO:0000313" key="1">
    <source>
        <dbReference type="EMBL" id="KAK1805511.1"/>
    </source>
</evidence>
<keyword evidence="2" id="KW-1185">Reference proteome</keyword>
<sequence>MKGRTQFSCRQLINPDVEEFLPYEICDMGIRIYVDQDDLKVSQASSELCTDTINTSSDVMASQFMELVVPPSVKKAEESPSIHNDWVPCCLLYSSRSLLQINTVRPGDQLPTEIPDVSAPSTKSKQTRKAKSKWFSALCCAGVEEAVRQDLNMPPCGRGSGVTSTSGTDSAVLTVDRTSQQEPLSTFFGFRKDRIFNRIHREVTWSIRKMLPPKIIYYLSRKATFSLMSAILNDSLKQMNLSLVELYSHAEGLFLTGSSTEDVAQNLLLAALTKMQDFVQLCTLSDWLSGTRGSPINNHEELEEMLPSVTTAAVGVIVENMLSVCSEGTSCDFNEYGSDRPLWYFLQTVCDNINSATPRQPTHGACCSMANEQLSIVQQANSSTKQCHTVGVAPYDPTKLLRIVPTYLSYEGSSDERLTQLCSEYEEIDAVETPSQVSLQFSQSRWSAKSGVAVQEYVKPRPRCERVLEAIIFDCTNEDHIQGPDTNEINTQALFSMSCEAFQLEASKRISDIIMSETSEITKVSDTIKAQGSNFKNSYMSTSQVSEAKLKSSAFASAASVVSELTYVLRRTFEEDLDMKLAHPFTDPELYRSQVQLVSEKILRSTQDKLREAFLTNLLMRAEANMSAQYGASLRYKLLASAKNITKNIIECLVSVLPCSEVHSSRGIITKEILQSLNENLDILYLGQLLTPSATHLEALSDLIIVDVFERIAEKVENSAALKESESFLKAMDRILSKDSVKQSSQELIPMMGNLMLERIAALDSVKAQTSCRVAQPVISADIADISCYQSTQKYASSALNSSEEIDERTSRWRFRLPKFLKLGFKKLKNKVGVFRRGPDAG</sequence>
<evidence type="ECO:0000313" key="2">
    <source>
        <dbReference type="Proteomes" id="UP001239994"/>
    </source>
</evidence>
<dbReference type="Proteomes" id="UP001239994">
    <property type="component" value="Unassembled WGS sequence"/>
</dbReference>
<dbReference type="EMBL" id="JAROKS010000003">
    <property type="protein sequence ID" value="KAK1805511.1"/>
    <property type="molecule type" value="Genomic_DNA"/>
</dbReference>